<dbReference type="InterPro" id="IPR011335">
    <property type="entry name" value="Restrct_endonuc-II-like"/>
</dbReference>
<keyword evidence="2" id="KW-0255">Endonuclease</keyword>
<dbReference type="InterPro" id="IPR047216">
    <property type="entry name" value="Endonuclease_DUF559_bact"/>
</dbReference>
<dbReference type="Gene3D" id="3.40.960.10">
    <property type="entry name" value="VSR Endonuclease"/>
    <property type="match status" value="1"/>
</dbReference>
<dbReference type="EMBL" id="CP043494">
    <property type="protein sequence ID" value="WNG52661.1"/>
    <property type="molecule type" value="Genomic_DNA"/>
</dbReference>
<reference evidence="2 3" key="1">
    <citation type="submission" date="2019-08" db="EMBL/GenBank/DDBJ databases">
        <title>Archangium and Cystobacter genomes.</title>
        <authorList>
            <person name="Chen I.-C.K."/>
            <person name="Wielgoss S."/>
        </authorList>
    </citation>
    <scope>NUCLEOTIDE SEQUENCE [LARGE SCALE GENOMIC DNA]</scope>
    <source>
        <strain evidence="2 3">Cbm 6</strain>
    </source>
</reference>
<name>A0ABY9XB88_9BACT</name>
<proteinExistence type="predicted"/>
<feature type="domain" description="DUF559" evidence="1">
    <location>
        <begin position="9"/>
        <end position="113"/>
    </location>
</feature>
<dbReference type="Pfam" id="PF04480">
    <property type="entry name" value="DUF559"/>
    <property type="match status" value="1"/>
</dbReference>
<keyword evidence="3" id="KW-1185">Reference proteome</keyword>
<gene>
    <name evidence="2" type="ORF">F0U60_30180</name>
</gene>
<evidence type="ECO:0000313" key="3">
    <source>
        <dbReference type="Proteomes" id="UP001611383"/>
    </source>
</evidence>
<dbReference type="GO" id="GO:0004519">
    <property type="term" value="F:endonuclease activity"/>
    <property type="evidence" value="ECO:0007669"/>
    <property type="project" value="UniProtKB-KW"/>
</dbReference>
<protein>
    <submittedName>
        <fullName evidence="2">Endonuclease domain-containing protein</fullName>
    </submittedName>
</protein>
<organism evidence="2 3">
    <name type="scientific">Archangium minus</name>
    <dbReference type="NCBI Taxonomy" id="83450"/>
    <lineage>
        <taxon>Bacteria</taxon>
        <taxon>Pseudomonadati</taxon>
        <taxon>Myxococcota</taxon>
        <taxon>Myxococcia</taxon>
        <taxon>Myxococcales</taxon>
        <taxon>Cystobacterineae</taxon>
        <taxon>Archangiaceae</taxon>
        <taxon>Archangium</taxon>
    </lineage>
</organism>
<keyword evidence="2" id="KW-0540">Nuclease</keyword>
<dbReference type="Proteomes" id="UP001611383">
    <property type="component" value="Chromosome"/>
</dbReference>
<dbReference type="PANTHER" id="PTHR38590">
    <property type="entry name" value="BLL0828 PROTEIN"/>
    <property type="match status" value="1"/>
</dbReference>
<keyword evidence="2" id="KW-0378">Hydrolase</keyword>
<evidence type="ECO:0000259" key="1">
    <source>
        <dbReference type="Pfam" id="PF04480"/>
    </source>
</evidence>
<accession>A0ABY9XB88</accession>
<dbReference type="PANTHER" id="PTHR38590:SF1">
    <property type="entry name" value="BLL0828 PROTEIN"/>
    <property type="match status" value="1"/>
</dbReference>
<sequence length="128" mass="14714">MSQLGLIDLCRRLRANTTNAESLLWRLLRARQLMGVKFRRQHQFGPYILDFYAHEAKLALELDGDGHARPEQQARDAARTEFLEAHGLTVLRFSNREVLQETEAVLTRIWNQLSTSPHPVPLPEGEGR</sequence>
<dbReference type="SUPFAM" id="SSF52980">
    <property type="entry name" value="Restriction endonuclease-like"/>
    <property type="match status" value="1"/>
</dbReference>
<dbReference type="CDD" id="cd01038">
    <property type="entry name" value="Endonuclease_DUF559"/>
    <property type="match status" value="1"/>
</dbReference>
<evidence type="ECO:0000313" key="2">
    <source>
        <dbReference type="EMBL" id="WNG52661.1"/>
    </source>
</evidence>
<dbReference type="InterPro" id="IPR007569">
    <property type="entry name" value="DUF559"/>
</dbReference>